<evidence type="ECO:0000313" key="2">
    <source>
        <dbReference type="Proteomes" id="UP001187192"/>
    </source>
</evidence>
<name>A0AA88ECH7_FICCA</name>
<keyword evidence="2" id="KW-1185">Reference proteome</keyword>
<dbReference type="EMBL" id="BTGU01011336">
    <property type="protein sequence ID" value="GMN71338.1"/>
    <property type="molecule type" value="Genomic_DNA"/>
</dbReference>
<sequence>MSKTGECQGPYRGVRSRGLPLSTRPMLGEELGAKYEAINQPSLSLEGHYYELCFLPK</sequence>
<evidence type="ECO:0000313" key="1">
    <source>
        <dbReference type="EMBL" id="GMN71338.1"/>
    </source>
</evidence>
<accession>A0AA88ECH7</accession>
<protein>
    <submittedName>
        <fullName evidence="1">Uncharacterized protein</fullName>
    </submittedName>
</protein>
<gene>
    <name evidence="1" type="ORF">TIFTF001_052655</name>
</gene>
<reference evidence="1" key="1">
    <citation type="submission" date="2023-07" db="EMBL/GenBank/DDBJ databases">
        <title>draft genome sequence of fig (Ficus carica).</title>
        <authorList>
            <person name="Takahashi T."/>
            <person name="Nishimura K."/>
        </authorList>
    </citation>
    <scope>NUCLEOTIDE SEQUENCE</scope>
</reference>
<proteinExistence type="predicted"/>
<dbReference type="AlphaFoldDB" id="A0AA88ECH7"/>
<dbReference type="Proteomes" id="UP001187192">
    <property type="component" value="Unassembled WGS sequence"/>
</dbReference>
<organism evidence="1 2">
    <name type="scientific">Ficus carica</name>
    <name type="common">Common fig</name>
    <dbReference type="NCBI Taxonomy" id="3494"/>
    <lineage>
        <taxon>Eukaryota</taxon>
        <taxon>Viridiplantae</taxon>
        <taxon>Streptophyta</taxon>
        <taxon>Embryophyta</taxon>
        <taxon>Tracheophyta</taxon>
        <taxon>Spermatophyta</taxon>
        <taxon>Magnoliopsida</taxon>
        <taxon>eudicotyledons</taxon>
        <taxon>Gunneridae</taxon>
        <taxon>Pentapetalae</taxon>
        <taxon>rosids</taxon>
        <taxon>fabids</taxon>
        <taxon>Rosales</taxon>
        <taxon>Moraceae</taxon>
        <taxon>Ficeae</taxon>
        <taxon>Ficus</taxon>
    </lineage>
</organism>
<comment type="caution">
    <text evidence="1">The sequence shown here is derived from an EMBL/GenBank/DDBJ whole genome shotgun (WGS) entry which is preliminary data.</text>
</comment>